<keyword evidence="3" id="KW-1185">Reference proteome</keyword>
<feature type="region of interest" description="Disordered" evidence="1">
    <location>
        <begin position="25"/>
        <end position="81"/>
    </location>
</feature>
<feature type="region of interest" description="Disordered" evidence="1">
    <location>
        <begin position="235"/>
        <end position="302"/>
    </location>
</feature>
<feature type="region of interest" description="Disordered" evidence="1">
    <location>
        <begin position="129"/>
        <end position="167"/>
    </location>
</feature>
<feature type="region of interest" description="Disordered" evidence="1">
    <location>
        <begin position="382"/>
        <end position="427"/>
    </location>
</feature>
<feature type="compositionally biased region" description="Pro residues" evidence="1">
    <location>
        <begin position="764"/>
        <end position="783"/>
    </location>
</feature>
<evidence type="ECO:0000256" key="1">
    <source>
        <dbReference type="SAM" id="MobiDB-lite"/>
    </source>
</evidence>
<feature type="region of interest" description="Disordered" evidence="1">
    <location>
        <begin position="552"/>
        <end position="576"/>
    </location>
</feature>
<name>A0ABQ8UKI6_9EUKA</name>
<feature type="compositionally biased region" description="Low complexity" evidence="1">
    <location>
        <begin position="382"/>
        <end position="399"/>
    </location>
</feature>
<feature type="compositionally biased region" description="Pro residues" evidence="1">
    <location>
        <begin position="608"/>
        <end position="622"/>
    </location>
</feature>
<feature type="compositionally biased region" description="Low complexity" evidence="1">
    <location>
        <begin position="274"/>
        <end position="287"/>
    </location>
</feature>
<feature type="compositionally biased region" description="Low complexity" evidence="1">
    <location>
        <begin position="712"/>
        <end position="725"/>
    </location>
</feature>
<feature type="compositionally biased region" description="Low complexity" evidence="1">
    <location>
        <begin position="64"/>
        <end position="77"/>
    </location>
</feature>
<organism evidence="2 3">
    <name type="scientific">Paratrimastix pyriformis</name>
    <dbReference type="NCBI Taxonomy" id="342808"/>
    <lineage>
        <taxon>Eukaryota</taxon>
        <taxon>Metamonada</taxon>
        <taxon>Preaxostyla</taxon>
        <taxon>Paratrimastigidae</taxon>
        <taxon>Paratrimastix</taxon>
    </lineage>
</organism>
<dbReference type="Proteomes" id="UP001141327">
    <property type="component" value="Unassembled WGS sequence"/>
</dbReference>
<feature type="region of interest" description="Disordered" evidence="1">
    <location>
        <begin position="353"/>
        <end position="372"/>
    </location>
</feature>
<gene>
    <name evidence="2" type="ORF">PAPYR_6036</name>
</gene>
<sequence>MAAKLVRLAIEKERAAIRALERELATRVSKSKPHPLAPTQPPSHEQEHIVAPSSSREMLPIVGPPRSRSALSSLPTSVEHPSQHIPVVPLARPRSRASSVDILHRLMDTHLPSTTSTPTLVPLTRPAQSASLTARSTSSLAHPARGGLPRVSFSATPPPLRASSPTVGGLTVMSARASSSLSFRGAEPLLAGGDAAVPLTPTTRLHSATSTSSLLRATISTPMGSLAPGRMPLPPLHSPFGGSALPAPWGTPDEEFTSRSQSTLPTALPRPSTAASSDEPAPVASAPAPAPTPTPTPAAAGTVTARVRIDGKGLTGMPSVRLPSATGFFHPKIGGSPTPTTLPGLLVPCTARGHSVPPAGGSPGLFPARATPTPRLSRLASLSADSSLPTLSATDSPRGSGSGPRGFPPALRPSATPLPAGAGEKPGLVSIKAVRRSQQRETSLMQAAEQIQPLLRPSDAATAAVAAALRASLASTLSSDADWRASSTSRWVCVVFPHTPTPVCRHAAFVGLIFSNNPSLRATIDRLRDSLRSSLSAALARPMPAEEAIRGGVAPESEPPVEKAPPHAPAGVRATSPSASATVVAIPTAAAALPTATISRAHRDDMKSPPPPARVEPPPPITATPATGAVSHIKPASPVATRPASPPGIESQFTGSPAPVAVIPERPFDGALPPLPGWAARRDVGISGGEIGRAEVVKVDGGMETFRYVNSPASSVASSLESDPLPTGEGGRMKELSPGPTPPASPPPGLNPTPSTATFVVASPPTPSPPQPTSNPVATPPPEAPDRLHIQSMRRTAPLGAPHPVHRTHPHPPRFSVRTRLDFNAAKGALVCME</sequence>
<feature type="region of interest" description="Disordered" evidence="1">
    <location>
        <begin position="712"/>
        <end position="786"/>
    </location>
</feature>
<protein>
    <submittedName>
        <fullName evidence="2">Uncharacterized protein</fullName>
    </submittedName>
</protein>
<feature type="compositionally biased region" description="Low complexity" evidence="1">
    <location>
        <begin position="129"/>
        <end position="141"/>
    </location>
</feature>
<comment type="caution">
    <text evidence="2">The sequence shown here is derived from an EMBL/GenBank/DDBJ whole genome shotgun (WGS) entry which is preliminary data.</text>
</comment>
<accession>A0ABQ8UKI6</accession>
<feature type="compositionally biased region" description="Pro residues" evidence="1">
    <location>
        <begin position="739"/>
        <end position="751"/>
    </location>
</feature>
<dbReference type="EMBL" id="JAPMOS010000032">
    <property type="protein sequence ID" value="KAJ4458222.1"/>
    <property type="molecule type" value="Genomic_DNA"/>
</dbReference>
<evidence type="ECO:0000313" key="2">
    <source>
        <dbReference type="EMBL" id="KAJ4458222.1"/>
    </source>
</evidence>
<feature type="region of interest" description="Disordered" evidence="1">
    <location>
        <begin position="602"/>
        <end position="656"/>
    </location>
</feature>
<reference evidence="2" key="1">
    <citation type="journal article" date="2022" name="bioRxiv">
        <title>Genomics of Preaxostyla Flagellates Illuminates Evolutionary Transitions and the Path Towards Mitochondrial Loss.</title>
        <authorList>
            <person name="Novak L.V.F."/>
            <person name="Treitli S.C."/>
            <person name="Pyrih J."/>
            <person name="Halakuc P."/>
            <person name="Pipaliya S.V."/>
            <person name="Vacek V."/>
            <person name="Brzon O."/>
            <person name="Soukal P."/>
            <person name="Eme L."/>
            <person name="Dacks J.B."/>
            <person name="Karnkowska A."/>
            <person name="Elias M."/>
            <person name="Hampl V."/>
        </authorList>
    </citation>
    <scope>NUCLEOTIDE SEQUENCE</scope>
    <source>
        <strain evidence="2">RCP-MX</strain>
    </source>
</reference>
<feature type="compositionally biased region" description="Low complexity" evidence="1">
    <location>
        <begin position="752"/>
        <end position="763"/>
    </location>
</feature>
<proteinExistence type="predicted"/>
<evidence type="ECO:0000313" key="3">
    <source>
        <dbReference type="Proteomes" id="UP001141327"/>
    </source>
</evidence>